<feature type="compositionally biased region" description="Polar residues" evidence="3">
    <location>
        <begin position="246"/>
        <end position="255"/>
    </location>
</feature>
<dbReference type="Gene3D" id="6.10.140.1230">
    <property type="match status" value="1"/>
</dbReference>
<organism evidence="4 5">
    <name type="scientific">Dreissena polymorpha</name>
    <name type="common">Zebra mussel</name>
    <name type="synonym">Mytilus polymorpha</name>
    <dbReference type="NCBI Taxonomy" id="45954"/>
    <lineage>
        <taxon>Eukaryota</taxon>
        <taxon>Metazoa</taxon>
        <taxon>Spiralia</taxon>
        <taxon>Lophotrochozoa</taxon>
        <taxon>Mollusca</taxon>
        <taxon>Bivalvia</taxon>
        <taxon>Autobranchia</taxon>
        <taxon>Heteroconchia</taxon>
        <taxon>Euheterodonta</taxon>
        <taxon>Imparidentia</taxon>
        <taxon>Neoheterodontei</taxon>
        <taxon>Myida</taxon>
        <taxon>Dreissenoidea</taxon>
        <taxon>Dreissenidae</taxon>
        <taxon>Dreissena</taxon>
    </lineage>
</organism>
<keyword evidence="2" id="KW-0175">Coiled coil</keyword>
<evidence type="ECO:0000256" key="3">
    <source>
        <dbReference type="SAM" id="MobiDB-lite"/>
    </source>
</evidence>
<dbReference type="AlphaFoldDB" id="A0A9D4RLJ9"/>
<dbReference type="PANTHER" id="PTHR10476">
    <property type="entry name" value="CHARGED MULTIVESICULAR BODY PROTEIN"/>
    <property type="match status" value="1"/>
</dbReference>
<comment type="caution">
    <text evidence="4">The sequence shown here is derived from an EMBL/GenBank/DDBJ whole genome shotgun (WGS) entry which is preliminary data.</text>
</comment>
<proteinExistence type="inferred from homology"/>
<protein>
    <recommendedName>
        <fullName evidence="6">Charged multivesicular body protein 2a</fullName>
    </recommendedName>
</protein>
<evidence type="ECO:0000256" key="1">
    <source>
        <dbReference type="ARBA" id="ARBA00006190"/>
    </source>
</evidence>
<reference evidence="4" key="2">
    <citation type="submission" date="2020-11" db="EMBL/GenBank/DDBJ databases">
        <authorList>
            <person name="McCartney M.A."/>
            <person name="Auch B."/>
            <person name="Kono T."/>
            <person name="Mallez S."/>
            <person name="Becker A."/>
            <person name="Gohl D.M."/>
            <person name="Silverstein K.A.T."/>
            <person name="Koren S."/>
            <person name="Bechman K.B."/>
            <person name="Herman A."/>
            <person name="Abrahante J.E."/>
            <person name="Garbe J."/>
        </authorList>
    </citation>
    <scope>NUCLEOTIDE SEQUENCE</scope>
    <source>
        <strain evidence="4">Duluth1</strain>
        <tissue evidence="4">Whole animal</tissue>
    </source>
</reference>
<feature type="region of interest" description="Disordered" evidence="3">
    <location>
        <begin position="192"/>
        <end position="211"/>
    </location>
</feature>
<gene>
    <name evidence="4" type="ORF">DPMN_034033</name>
</gene>
<comment type="similarity">
    <text evidence="1">Belongs to the SNF7 family.</text>
</comment>
<dbReference type="Pfam" id="PF03357">
    <property type="entry name" value="Snf7"/>
    <property type="match status" value="1"/>
</dbReference>
<sequence length="279" mass="31514">MPFEFLFGRKKTPEEMLRQNQRALNKAMRDLDRERAKMEQQEKKVIADIKKMAKQGQMDAVKIMAKDLVRTRRYVKKFILMKANIQAVSLKIQTLRSNNAMAQAMKGVTKAMQTMNRQLKLPEIQKIMMEFEKQSEIMDMKEEMMNDAIDDAMGDEDDEEESDAIVGQVLDELGLQLTDELSGLPSTAGTVIKAGPSKQPAAEAAGAAGGTDADADLEARLENLRRHSPEHNVLMMRERRWTANQSLAEISSSSAGAHPEDVVEVPKHLMKEDLTRRRD</sequence>
<evidence type="ECO:0000313" key="4">
    <source>
        <dbReference type="EMBL" id="KAH3870842.1"/>
    </source>
</evidence>
<dbReference type="GO" id="GO:0007034">
    <property type="term" value="P:vacuolar transport"/>
    <property type="evidence" value="ECO:0007669"/>
    <property type="project" value="InterPro"/>
</dbReference>
<feature type="region of interest" description="Disordered" evidence="3">
    <location>
        <begin position="246"/>
        <end position="279"/>
    </location>
</feature>
<feature type="compositionally biased region" description="Low complexity" evidence="3">
    <location>
        <begin position="201"/>
        <end position="211"/>
    </location>
</feature>
<keyword evidence="5" id="KW-1185">Reference proteome</keyword>
<name>A0A9D4RLJ9_DREPO</name>
<evidence type="ECO:0000313" key="5">
    <source>
        <dbReference type="Proteomes" id="UP000828390"/>
    </source>
</evidence>
<evidence type="ECO:0000256" key="2">
    <source>
        <dbReference type="SAM" id="Coils"/>
    </source>
</evidence>
<feature type="coiled-coil region" evidence="2">
    <location>
        <begin position="14"/>
        <end position="48"/>
    </location>
</feature>
<accession>A0A9D4RLJ9</accession>
<reference evidence="4" key="1">
    <citation type="journal article" date="2019" name="bioRxiv">
        <title>The Genome of the Zebra Mussel, Dreissena polymorpha: A Resource for Invasive Species Research.</title>
        <authorList>
            <person name="McCartney M.A."/>
            <person name="Auch B."/>
            <person name="Kono T."/>
            <person name="Mallez S."/>
            <person name="Zhang Y."/>
            <person name="Obille A."/>
            <person name="Becker A."/>
            <person name="Abrahante J.E."/>
            <person name="Garbe J."/>
            <person name="Badalamenti J.P."/>
            <person name="Herman A."/>
            <person name="Mangelson H."/>
            <person name="Liachko I."/>
            <person name="Sullivan S."/>
            <person name="Sone E.D."/>
            <person name="Koren S."/>
            <person name="Silverstein K.A.T."/>
            <person name="Beckman K.B."/>
            <person name="Gohl D.M."/>
        </authorList>
    </citation>
    <scope>NUCLEOTIDE SEQUENCE</scope>
    <source>
        <strain evidence="4">Duluth1</strain>
        <tissue evidence="4">Whole animal</tissue>
    </source>
</reference>
<dbReference type="Proteomes" id="UP000828390">
    <property type="component" value="Unassembled WGS sequence"/>
</dbReference>
<dbReference type="InterPro" id="IPR005024">
    <property type="entry name" value="Snf7_fam"/>
</dbReference>
<dbReference type="EMBL" id="JAIWYP010000002">
    <property type="protein sequence ID" value="KAH3870842.1"/>
    <property type="molecule type" value="Genomic_DNA"/>
</dbReference>
<evidence type="ECO:0008006" key="6">
    <source>
        <dbReference type="Google" id="ProtNLM"/>
    </source>
</evidence>
<feature type="compositionally biased region" description="Basic and acidic residues" evidence="3">
    <location>
        <begin position="258"/>
        <end position="279"/>
    </location>
</feature>